<dbReference type="GO" id="GO:0043386">
    <property type="term" value="P:mycotoxin biosynthetic process"/>
    <property type="evidence" value="ECO:0007669"/>
    <property type="project" value="InterPro"/>
</dbReference>
<reference evidence="4 5" key="1">
    <citation type="submission" date="2018-02" db="EMBL/GenBank/DDBJ databases">
        <title>The genomes of Aspergillus section Nigri reveals drivers in fungal speciation.</title>
        <authorList>
            <consortium name="DOE Joint Genome Institute"/>
            <person name="Vesth T.C."/>
            <person name="Nybo J."/>
            <person name="Theobald S."/>
            <person name="Brandl J."/>
            <person name="Frisvad J.C."/>
            <person name="Nielsen K.F."/>
            <person name="Lyhne E.K."/>
            <person name="Kogle M.E."/>
            <person name="Kuo A."/>
            <person name="Riley R."/>
            <person name="Clum A."/>
            <person name="Nolan M."/>
            <person name="Lipzen A."/>
            <person name="Salamov A."/>
            <person name="Henrissat B."/>
            <person name="Wiebenga A."/>
            <person name="De vries R.P."/>
            <person name="Grigoriev I.V."/>
            <person name="Mortensen U.H."/>
            <person name="Andersen M.R."/>
            <person name="Baker S.E."/>
        </authorList>
    </citation>
    <scope>NUCLEOTIDE SEQUENCE [LARGE SCALE GENOMIC DNA]</scope>
    <source>
        <strain evidence="4 5">CBS 313.89</strain>
    </source>
</reference>
<protein>
    <submittedName>
        <fullName evidence="4">Uncharacterized protein</fullName>
    </submittedName>
</protein>
<dbReference type="PANTHER" id="PTHR33365:SF4">
    <property type="entry name" value="CYCLOCHLOROTINE BIOSYNTHESIS PROTEIN O"/>
    <property type="match status" value="1"/>
</dbReference>
<keyword evidence="3" id="KW-1133">Transmembrane helix</keyword>
<accession>A0A8G1S089</accession>
<proteinExistence type="inferred from homology"/>
<keyword evidence="3" id="KW-0812">Transmembrane</keyword>
<name>A0A8G1S089_9EURO</name>
<dbReference type="InterPro" id="IPR021765">
    <property type="entry name" value="UstYa-like"/>
</dbReference>
<sequence length="226" mass="24984">MPYSTRFLYSISAALIFLLFVTIGVIFNSVGNWSSLSLPFQFHVCSSEPPSRPPFIREFQPLAPKTSWESLLLPQNGGILKVRTSNSTVTDYGISMFHQLHCLTVLRGLIFPDTTQHHGAPTTSPSHSGDAHEDAVHWEHCFDYIAQVSSLCCKAIICAADDTIEPPRSAVDRDGKRVLIIDGLGHPHQCRDSELLWRAVQDSEVHPVDLAGVKGTLSHSEILLDN</sequence>
<evidence type="ECO:0000313" key="5">
    <source>
        <dbReference type="Proteomes" id="UP000249789"/>
    </source>
</evidence>
<evidence type="ECO:0000256" key="3">
    <source>
        <dbReference type="SAM" id="Phobius"/>
    </source>
</evidence>
<comment type="similarity">
    <text evidence="2">Belongs to the ustYa family.</text>
</comment>
<feature type="transmembrane region" description="Helical" evidence="3">
    <location>
        <begin position="7"/>
        <end position="27"/>
    </location>
</feature>
<dbReference type="AlphaFoldDB" id="A0A8G1S089"/>
<dbReference type="GeneID" id="63859992"/>
<dbReference type="Pfam" id="PF11807">
    <property type="entry name" value="UstYa"/>
    <property type="match status" value="1"/>
</dbReference>
<dbReference type="PANTHER" id="PTHR33365">
    <property type="entry name" value="YALI0B05434P"/>
    <property type="match status" value="1"/>
</dbReference>
<dbReference type="OrthoDB" id="3687641at2759"/>
<organism evidence="4 5">
    <name type="scientific">Aspergillus fijiensis CBS 313.89</name>
    <dbReference type="NCBI Taxonomy" id="1448319"/>
    <lineage>
        <taxon>Eukaryota</taxon>
        <taxon>Fungi</taxon>
        <taxon>Dikarya</taxon>
        <taxon>Ascomycota</taxon>
        <taxon>Pezizomycotina</taxon>
        <taxon>Eurotiomycetes</taxon>
        <taxon>Eurotiomycetidae</taxon>
        <taxon>Eurotiales</taxon>
        <taxon>Aspergillaceae</taxon>
        <taxon>Aspergillus</taxon>
    </lineage>
</organism>
<evidence type="ECO:0000256" key="1">
    <source>
        <dbReference type="ARBA" id="ARBA00004685"/>
    </source>
</evidence>
<dbReference type="VEuPathDB" id="FungiDB:BO72DRAFT_419315"/>
<comment type="pathway">
    <text evidence="1">Mycotoxin biosynthesis.</text>
</comment>
<dbReference type="Proteomes" id="UP000249789">
    <property type="component" value="Unassembled WGS sequence"/>
</dbReference>
<dbReference type="EMBL" id="KZ824622">
    <property type="protein sequence ID" value="RAK82303.1"/>
    <property type="molecule type" value="Genomic_DNA"/>
</dbReference>
<keyword evidence="3" id="KW-0472">Membrane</keyword>
<evidence type="ECO:0000313" key="4">
    <source>
        <dbReference type="EMBL" id="RAK82303.1"/>
    </source>
</evidence>
<gene>
    <name evidence="4" type="ORF">BO72DRAFT_419315</name>
</gene>
<keyword evidence="5" id="KW-1185">Reference proteome</keyword>
<dbReference type="RefSeq" id="XP_040806313.1">
    <property type="nucleotide sequence ID" value="XM_040942659.1"/>
</dbReference>
<evidence type="ECO:0000256" key="2">
    <source>
        <dbReference type="ARBA" id="ARBA00035112"/>
    </source>
</evidence>